<dbReference type="InterPro" id="IPR027039">
    <property type="entry name" value="Crtac1"/>
</dbReference>
<gene>
    <name evidence="2" type="ORF">A3F84_27015</name>
</gene>
<reference evidence="2 3" key="1">
    <citation type="journal article" date="2016" name="Nat. Commun.">
        <title>Thousands of microbial genomes shed light on interconnected biogeochemical processes in an aquifer system.</title>
        <authorList>
            <person name="Anantharaman K."/>
            <person name="Brown C.T."/>
            <person name="Hug L.A."/>
            <person name="Sharon I."/>
            <person name="Castelle C.J."/>
            <person name="Probst A.J."/>
            <person name="Thomas B.C."/>
            <person name="Singh A."/>
            <person name="Wilkins M.J."/>
            <person name="Karaoz U."/>
            <person name="Brodie E.L."/>
            <person name="Williams K.H."/>
            <person name="Hubbard S.S."/>
            <person name="Banfield J.F."/>
        </authorList>
    </citation>
    <scope>NUCLEOTIDE SEQUENCE [LARGE SCALE GENOMIC DNA]</scope>
    <source>
        <strain evidence="3">RIFCSPLOWO2_12_FULL_64_10</strain>
    </source>
</reference>
<proteinExistence type="predicted"/>
<dbReference type="Proteomes" id="UP000178606">
    <property type="component" value="Unassembled WGS sequence"/>
</dbReference>
<protein>
    <recommendedName>
        <fullName evidence="1">ASPIC/UnbV domain-containing protein</fullName>
    </recommendedName>
</protein>
<evidence type="ECO:0000259" key="1">
    <source>
        <dbReference type="Pfam" id="PF07593"/>
    </source>
</evidence>
<dbReference type="PANTHER" id="PTHR16026">
    <property type="entry name" value="CARTILAGE ACIDIC PROTEIN 1"/>
    <property type="match status" value="1"/>
</dbReference>
<evidence type="ECO:0000313" key="3">
    <source>
        <dbReference type="Proteomes" id="UP000178606"/>
    </source>
</evidence>
<dbReference type="EMBL" id="MFKF01000244">
    <property type="protein sequence ID" value="OGG48769.1"/>
    <property type="molecule type" value="Genomic_DNA"/>
</dbReference>
<accession>A0A1F6CHU0</accession>
<dbReference type="PANTHER" id="PTHR16026:SF0">
    <property type="entry name" value="CARTILAGE ACIDIC PROTEIN 1"/>
    <property type="match status" value="1"/>
</dbReference>
<organism evidence="2 3">
    <name type="scientific">Handelsmanbacteria sp. (strain RIFCSPLOWO2_12_FULL_64_10)</name>
    <dbReference type="NCBI Taxonomy" id="1817868"/>
    <lineage>
        <taxon>Bacteria</taxon>
        <taxon>Candidatus Handelsmaniibacteriota</taxon>
    </lineage>
</organism>
<evidence type="ECO:0000313" key="2">
    <source>
        <dbReference type="EMBL" id="OGG48769.1"/>
    </source>
</evidence>
<dbReference type="InterPro" id="IPR011519">
    <property type="entry name" value="UnbV_ASPIC"/>
</dbReference>
<name>A0A1F6CHU0_HANXR</name>
<feature type="domain" description="ASPIC/UnbV" evidence="1">
    <location>
        <begin position="14"/>
        <end position="81"/>
    </location>
</feature>
<dbReference type="Pfam" id="PF07593">
    <property type="entry name" value="UnbV_ASPIC"/>
    <property type="match status" value="1"/>
</dbReference>
<sequence>MSGEGEVRLSNRDGIGARVTVVSGGRRQVQEVRAGSSYLSCNDRRLHFGLGRSSRADLIEVRWPGGARTQVRDVGADQQVTIEEGKGPVR</sequence>
<comment type="caution">
    <text evidence="2">The sequence shown here is derived from an EMBL/GenBank/DDBJ whole genome shotgun (WGS) entry which is preliminary data.</text>
</comment>
<dbReference type="AlphaFoldDB" id="A0A1F6CHU0"/>